<evidence type="ECO:0000256" key="1">
    <source>
        <dbReference type="ARBA" id="ARBA00004167"/>
    </source>
</evidence>
<feature type="signal peptide" evidence="8">
    <location>
        <begin position="1"/>
        <end position="26"/>
    </location>
</feature>
<keyword evidence="5" id="KW-0430">Lectin</keyword>
<evidence type="ECO:0000256" key="6">
    <source>
        <dbReference type="ARBA" id="ARBA00025321"/>
    </source>
</evidence>
<reference evidence="9 10" key="1">
    <citation type="submission" date="2018-05" db="EMBL/GenBank/DDBJ databases">
        <title>Acuticoccus sediminis sp. nov., isolated from deep-sea sediment of Indian Ocean.</title>
        <authorList>
            <person name="Liu X."/>
            <person name="Lai Q."/>
            <person name="Du Y."/>
            <person name="Sun F."/>
            <person name="Zhang X."/>
            <person name="Wang S."/>
            <person name="Shao Z."/>
        </authorList>
    </citation>
    <scope>NUCLEOTIDE SEQUENCE [LARGE SCALE GENOMIC DNA]</scope>
    <source>
        <strain evidence="9 10">PTG4-2</strain>
    </source>
</reference>
<proteinExistence type="inferred from homology"/>
<dbReference type="InterPro" id="IPR012413">
    <property type="entry name" value="BA14K"/>
</dbReference>
<dbReference type="Pfam" id="PF07886">
    <property type="entry name" value="BA14K"/>
    <property type="match status" value="1"/>
</dbReference>
<dbReference type="RefSeq" id="WP_111341838.1">
    <property type="nucleotide sequence ID" value="NZ_JAIWKD010000001.1"/>
</dbReference>
<dbReference type="AlphaFoldDB" id="A0A8B2P012"/>
<comment type="similarity">
    <text evidence="2">Belongs to the BA14k family.</text>
</comment>
<evidence type="ECO:0000256" key="3">
    <source>
        <dbReference type="ARBA" id="ARBA00020552"/>
    </source>
</evidence>
<feature type="chain" id="PRO_5032617722" description="Lectin-like protein BA14k" evidence="8">
    <location>
        <begin position="27"/>
        <end position="140"/>
    </location>
</feature>
<evidence type="ECO:0000256" key="5">
    <source>
        <dbReference type="ARBA" id="ARBA00022734"/>
    </source>
</evidence>
<evidence type="ECO:0000256" key="4">
    <source>
        <dbReference type="ARBA" id="ARBA00022475"/>
    </source>
</evidence>
<dbReference type="Proteomes" id="UP000249590">
    <property type="component" value="Unassembled WGS sequence"/>
</dbReference>
<protein>
    <recommendedName>
        <fullName evidence="3">Lectin-like protein BA14k</fullName>
    </recommendedName>
</protein>
<evidence type="ECO:0000256" key="7">
    <source>
        <dbReference type="SAM" id="MobiDB-lite"/>
    </source>
</evidence>
<dbReference type="InterPro" id="IPR035904">
    <property type="entry name" value="Chorismate_synth_AroC_sf"/>
</dbReference>
<dbReference type="GO" id="GO:0016020">
    <property type="term" value="C:membrane"/>
    <property type="evidence" value="ECO:0007669"/>
    <property type="project" value="UniProtKB-SubCell"/>
</dbReference>
<evidence type="ECO:0000313" key="10">
    <source>
        <dbReference type="Proteomes" id="UP000249590"/>
    </source>
</evidence>
<keyword evidence="4" id="KW-0472">Membrane</keyword>
<comment type="caution">
    <text evidence="9">The sequence shown here is derived from an EMBL/GenBank/DDBJ whole genome shotgun (WGS) entry which is preliminary data.</text>
</comment>
<comment type="function">
    <text evidence="6">Has immunoglobulin-binding and hemagglutination properties, and can bind to mannose. Essential for virulence. May be involved in LPS biosynthesis or polysaccharide transport.</text>
</comment>
<name>A0A8B2P012_9HYPH</name>
<evidence type="ECO:0000256" key="8">
    <source>
        <dbReference type="SAM" id="SignalP"/>
    </source>
</evidence>
<dbReference type="EMBL" id="QHHQ01000001">
    <property type="protein sequence ID" value="RAI03294.1"/>
    <property type="molecule type" value="Genomic_DNA"/>
</dbReference>
<evidence type="ECO:0000256" key="2">
    <source>
        <dbReference type="ARBA" id="ARBA00010270"/>
    </source>
</evidence>
<gene>
    <name evidence="9" type="ORF">DLJ53_01885</name>
</gene>
<evidence type="ECO:0000313" key="9">
    <source>
        <dbReference type="EMBL" id="RAI03294.1"/>
    </source>
</evidence>
<keyword evidence="10" id="KW-1185">Reference proteome</keyword>
<dbReference type="GO" id="GO:0030246">
    <property type="term" value="F:carbohydrate binding"/>
    <property type="evidence" value="ECO:0007669"/>
    <property type="project" value="UniProtKB-KW"/>
</dbReference>
<feature type="region of interest" description="Disordered" evidence="7">
    <location>
        <begin position="23"/>
        <end position="54"/>
    </location>
</feature>
<dbReference type="OrthoDB" id="7478836at2"/>
<comment type="subcellular location">
    <subcellularLocation>
        <location evidence="1">Membrane</location>
        <topology evidence="1">Single-pass membrane protein</topology>
    </subcellularLocation>
</comment>
<feature type="compositionally biased region" description="Basic residues" evidence="7">
    <location>
        <begin position="34"/>
        <end position="54"/>
    </location>
</feature>
<accession>A0A8B2P012</accession>
<keyword evidence="8" id="KW-0732">Signal</keyword>
<keyword evidence="4" id="KW-1003">Cell membrane</keyword>
<dbReference type="SUPFAM" id="SSF103263">
    <property type="entry name" value="Chorismate synthase, AroC"/>
    <property type="match status" value="1"/>
</dbReference>
<sequence>MRKLMAGVAAATLLISSAATMTTASADPGDRGVGRMKHERHYNHRGNHHRGHSDRYYRHRYGGWDNDNDNWGAAAATAGVIGAAAGVIAGSALSSSRTTVVGTVPATSSHVQRCAANYRSYDPSTDTYVTYGGEVRRCPL</sequence>
<organism evidence="9 10">
    <name type="scientific">Acuticoccus sediminis</name>
    <dbReference type="NCBI Taxonomy" id="2184697"/>
    <lineage>
        <taxon>Bacteria</taxon>
        <taxon>Pseudomonadati</taxon>
        <taxon>Pseudomonadota</taxon>
        <taxon>Alphaproteobacteria</taxon>
        <taxon>Hyphomicrobiales</taxon>
        <taxon>Amorphaceae</taxon>
        <taxon>Acuticoccus</taxon>
    </lineage>
</organism>